<dbReference type="EMBL" id="CP116507">
    <property type="protein sequence ID" value="WCG22355.1"/>
    <property type="molecule type" value="Genomic_DNA"/>
</dbReference>
<gene>
    <name evidence="8" type="ORF">PML95_08115</name>
</gene>
<evidence type="ECO:0000256" key="7">
    <source>
        <dbReference type="SAM" id="Phobius"/>
    </source>
</evidence>
<dbReference type="PANTHER" id="PTHR42810:SF1">
    <property type="entry name" value="PURINE PERMEASE YWDJ-RELATED"/>
    <property type="match status" value="1"/>
</dbReference>
<evidence type="ECO:0000313" key="8">
    <source>
        <dbReference type="EMBL" id="WCG22355.1"/>
    </source>
</evidence>
<dbReference type="AlphaFoldDB" id="A0AAF0BHF5"/>
<reference evidence="8" key="1">
    <citation type="submission" date="2023-01" db="EMBL/GenBank/DDBJ databases">
        <title>Oxazolidinone resistance genes in florfenicol resistant enterococci from beef cattle and veal calves at slaughter.</title>
        <authorList>
            <person name="Biggel M."/>
        </authorList>
    </citation>
    <scope>NUCLEOTIDE SEQUENCE</scope>
    <source>
        <strain evidence="8">K204-1</strain>
    </source>
</reference>
<name>A0AAF0BHF5_9ENTE</name>
<evidence type="ECO:0000256" key="4">
    <source>
        <dbReference type="ARBA" id="ARBA00022692"/>
    </source>
</evidence>
<feature type="transmembrane region" description="Helical" evidence="7">
    <location>
        <begin position="43"/>
        <end position="63"/>
    </location>
</feature>
<evidence type="ECO:0000256" key="6">
    <source>
        <dbReference type="ARBA" id="ARBA00023136"/>
    </source>
</evidence>
<feature type="transmembrane region" description="Helical" evidence="7">
    <location>
        <begin position="128"/>
        <end position="150"/>
    </location>
</feature>
<feature type="transmembrane region" description="Helical" evidence="7">
    <location>
        <begin position="391"/>
        <end position="414"/>
    </location>
</feature>
<feature type="transmembrane region" description="Helical" evidence="7">
    <location>
        <begin position="336"/>
        <end position="355"/>
    </location>
</feature>
<dbReference type="GO" id="GO:0042907">
    <property type="term" value="F:xanthine transmembrane transporter activity"/>
    <property type="evidence" value="ECO:0007669"/>
    <property type="project" value="TreeGrafter"/>
</dbReference>
<accession>A0AAF0BHF5</accession>
<feature type="transmembrane region" description="Helical" evidence="7">
    <location>
        <begin position="12"/>
        <end position="31"/>
    </location>
</feature>
<feature type="transmembrane region" description="Helical" evidence="7">
    <location>
        <begin position="225"/>
        <end position="247"/>
    </location>
</feature>
<feature type="transmembrane region" description="Helical" evidence="7">
    <location>
        <begin position="95"/>
        <end position="116"/>
    </location>
</feature>
<keyword evidence="5 7" id="KW-1133">Transmembrane helix</keyword>
<dbReference type="Pfam" id="PF00860">
    <property type="entry name" value="Xan_ur_permease"/>
    <property type="match status" value="1"/>
</dbReference>
<dbReference type="InterPro" id="IPR006043">
    <property type="entry name" value="NCS2"/>
</dbReference>
<dbReference type="PANTHER" id="PTHR42810">
    <property type="entry name" value="PURINE PERMEASE C1399.01C-RELATED"/>
    <property type="match status" value="1"/>
</dbReference>
<sequence>MKKILSSFQWMIFILMGSIVIPVAVAATLGLDQHDAMEFVSRTLLTLGIAGILQAIAGHHLPIQEGPAGVWWGVYTLYAGIGPLMFGSMTKTLQVLSFSFILSGIIFILFVVFKLVDKISALFTPTVIGIYLILLVVQLSGAFLTSLAGITADHPSINLSVVILSLVTIAIAFICMSIPSLKMYATLISVLVGWTLFKLFNLAPSVAKVDSIFALPKLFPFGMPIFDGSMIISTLFLTLLLLTNLLASIKAVELVFVKLGEQPTNRLSQASFVAGLMHMLAGVFSSIPPVPISGSASFIEQTKGTDKKPFILGNILIILISLSPVLTSFFAALPTAVGYAALVPTFGLGTITIAMDQIKNAPATVKTNFNIAVSWFVGIGIMFLPKTAFDGFPAVLTAIFSNGLIVGTIIAIILEQIAMKKHPIAS</sequence>
<organism evidence="8 9">
    <name type="scientific">Vagococcus lutrae</name>
    <dbReference type="NCBI Taxonomy" id="81947"/>
    <lineage>
        <taxon>Bacteria</taxon>
        <taxon>Bacillati</taxon>
        <taxon>Bacillota</taxon>
        <taxon>Bacilli</taxon>
        <taxon>Lactobacillales</taxon>
        <taxon>Enterococcaceae</taxon>
        <taxon>Vagococcus</taxon>
    </lineage>
</organism>
<dbReference type="RefSeq" id="WP_126761491.1">
    <property type="nucleotide sequence ID" value="NZ_BKBT01000001.1"/>
</dbReference>
<evidence type="ECO:0000256" key="3">
    <source>
        <dbReference type="ARBA" id="ARBA00022448"/>
    </source>
</evidence>
<dbReference type="GeneID" id="72384251"/>
<dbReference type="NCBIfam" id="NF037981">
    <property type="entry name" value="NCS2_1"/>
    <property type="match status" value="1"/>
</dbReference>
<protein>
    <submittedName>
        <fullName evidence="8">Purine/pyrimidine permease</fullName>
    </submittedName>
</protein>
<dbReference type="GO" id="GO:0005886">
    <property type="term" value="C:plasma membrane"/>
    <property type="evidence" value="ECO:0007669"/>
    <property type="project" value="TreeGrafter"/>
</dbReference>
<evidence type="ECO:0000256" key="2">
    <source>
        <dbReference type="ARBA" id="ARBA00008821"/>
    </source>
</evidence>
<evidence type="ECO:0000256" key="5">
    <source>
        <dbReference type="ARBA" id="ARBA00022989"/>
    </source>
</evidence>
<keyword evidence="6 7" id="KW-0472">Membrane</keyword>
<proteinExistence type="inferred from homology"/>
<feature type="transmembrane region" description="Helical" evidence="7">
    <location>
        <begin position="69"/>
        <end position="88"/>
    </location>
</feature>
<evidence type="ECO:0000256" key="1">
    <source>
        <dbReference type="ARBA" id="ARBA00004141"/>
    </source>
</evidence>
<feature type="transmembrane region" description="Helical" evidence="7">
    <location>
        <begin position="311"/>
        <end position="330"/>
    </location>
</feature>
<keyword evidence="3" id="KW-0813">Transport</keyword>
<dbReference type="Proteomes" id="UP001179600">
    <property type="component" value="Chromosome"/>
</dbReference>
<comment type="similarity">
    <text evidence="2">Belongs to the nucleobase:cation symporter-2 (NCS2) (TC 2.A.40) family.</text>
</comment>
<feature type="transmembrane region" description="Helical" evidence="7">
    <location>
        <begin position="367"/>
        <end position="385"/>
    </location>
</feature>
<evidence type="ECO:0000313" key="9">
    <source>
        <dbReference type="Proteomes" id="UP001179600"/>
    </source>
</evidence>
<keyword evidence="4 7" id="KW-0812">Transmembrane</keyword>
<feature type="transmembrane region" description="Helical" evidence="7">
    <location>
        <begin position="185"/>
        <end position="204"/>
    </location>
</feature>
<feature type="transmembrane region" description="Helical" evidence="7">
    <location>
        <begin position="157"/>
        <end position="179"/>
    </location>
</feature>
<comment type="subcellular location">
    <subcellularLocation>
        <location evidence="1">Membrane</location>
        <topology evidence="1">Multi-pass membrane protein</topology>
    </subcellularLocation>
</comment>